<dbReference type="EMBL" id="JAULSU010000007">
    <property type="protein sequence ID" value="KAK0611732.1"/>
    <property type="molecule type" value="Genomic_DNA"/>
</dbReference>
<sequence>MEGRSKERQKSWRHPGPPHGGDIWRRCQPVERNQFQETIVALFLVGSWDHARSGTSAPFGQEVPGRTPGRTPSKRRPRGARVPSTRCAHAAACALSRPRPSTLALPQTINSAGPRGNPVPFFVAPDVASRWRLGPVFQNQHGTDSKRCEISAAGIPQHPQSRSPAAKTRWRGRLEDGNVISLCRVSDSYGKTRSIAQDGDCCKLHVNEM</sequence>
<proteinExistence type="predicted"/>
<reference evidence="2" key="1">
    <citation type="submission" date="2023-06" db="EMBL/GenBank/DDBJ databases">
        <title>Genome-scale phylogeny and comparative genomics of the fungal order Sordariales.</title>
        <authorList>
            <consortium name="Lawrence Berkeley National Laboratory"/>
            <person name="Hensen N."/>
            <person name="Bonometti L."/>
            <person name="Westerberg I."/>
            <person name="Brannstrom I.O."/>
            <person name="Guillou S."/>
            <person name="Cros-Aarteil S."/>
            <person name="Calhoun S."/>
            <person name="Haridas S."/>
            <person name="Kuo A."/>
            <person name="Mondo S."/>
            <person name="Pangilinan J."/>
            <person name="Riley R."/>
            <person name="Labutti K."/>
            <person name="Andreopoulos B."/>
            <person name="Lipzen A."/>
            <person name="Chen C."/>
            <person name="Yanf M."/>
            <person name="Daum C."/>
            <person name="Ng V."/>
            <person name="Clum A."/>
            <person name="Steindorff A."/>
            <person name="Ohm R."/>
            <person name="Martin F."/>
            <person name="Silar P."/>
            <person name="Natvig D."/>
            <person name="Lalanne C."/>
            <person name="Gautier V."/>
            <person name="Ament-Velasquez S.L."/>
            <person name="Kruys A."/>
            <person name="Hutchinson M.I."/>
            <person name="Powell A.J."/>
            <person name="Barry K."/>
            <person name="Miller A.N."/>
            <person name="Grigoriev I.V."/>
            <person name="Debuchy R."/>
            <person name="Gladieux P."/>
            <person name="Thoren M.H."/>
            <person name="Johannesson H."/>
        </authorList>
    </citation>
    <scope>NUCLEOTIDE SEQUENCE</scope>
    <source>
        <strain evidence="2">CBS 606.72</strain>
    </source>
</reference>
<evidence type="ECO:0000313" key="3">
    <source>
        <dbReference type="Proteomes" id="UP001175000"/>
    </source>
</evidence>
<protein>
    <submittedName>
        <fullName evidence="2">Uncharacterized protein</fullName>
    </submittedName>
</protein>
<keyword evidence="3" id="KW-1185">Reference proteome</keyword>
<feature type="region of interest" description="Disordered" evidence="1">
    <location>
        <begin position="54"/>
        <end position="85"/>
    </location>
</feature>
<accession>A0AA39TT29</accession>
<dbReference type="AlphaFoldDB" id="A0AA39TT29"/>
<feature type="compositionally biased region" description="Basic and acidic residues" evidence="1">
    <location>
        <begin position="1"/>
        <end position="10"/>
    </location>
</feature>
<dbReference type="Proteomes" id="UP001175000">
    <property type="component" value="Unassembled WGS sequence"/>
</dbReference>
<evidence type="ECO:0000313" key="2">
    <source>
        <dbReference type="EMBL" id="KAK0611732.1"/>
    </source>
</evidence>
<name>A0AA39TT29_9PEZI</name>
<organism evidence="2 3">
    <name type="scientific">Immersiella caudata</name>
    <dbReference type="NCBI Taxonomy" id="314043"/>
    <lineage>
        <taxon>Eukaryota</taxon>
        <taxon>Fungi</taxon>
        <taxon>Dikarya</taxon>
        <taxon>Ascomycota</taxon>
        <taxon>Pezizomycotina</taxon>
        <taxon>Sordariomycetes</taxon>
        <taxon>Sordariomycetidae</taxon>
        <taxon>Sordariales</taxon>
        <taxon>Lasiosphaeriaceae</taxon>
        <taxon>Immersiella</taxon>
    </lineage>
</organism>
<evidence type="ECO:0000256" key="1">
    <source>
        <dbReference type="SAM" id="MobiDB-lite"/>
    </source>
</evidence>
<gene>
    <name evidence="2" type="ORF">B0T14DRAFT_334373</name>
</gene>
<feature type="region of interest" description="Disordered" evidence="1">
    <location>
        <begin position="1"/>
        <end position="25"/>
    </location>
</feature>
<comment type="caution">
    <text evidence="2">The sequence shown here is derived from an EMBL/GenBank/DDBJ whole genome shotgun (WGS) entry which is preliminary data.</text>
</comment>